<keyword evidence="2" id="KW-0808">Transferase</keyword>
<evidence type="ECO:0000256" key="5">
    <source>
        <dbReference type="ARBA" id="ARBA00022840"/>
    </source>
</evidence>
<dbReference type="GO" id="GO:0005524">
    <property type="term" value="F:ATP binding"/>
    <property type="evidence" value="ECO:0007669"/>
    <property type="project" value="UniProtKB-KW"/>
</dbReference>
<evidence type="ECO:0000256" key="4">
    <source>
        <dbReference type="ARBA" id="ARBA00022777"/>
    </source>
</evidence>
<protein>
    <recommendedName>
        <fullName evidence="6">Protein kinase domain-containing protein</fullName>
    </recommendedName>
</protein>
<dbReference type="Proteomes" id="UP001445335">
    <property type="component" value="Unassembled WGS sequence"/>
</dbReference>
<evidence type="ECO:0000313" key="7">
    <source>
        <dbReference type="EMBL" id="KAK9827972.1"/>
    </source>
</evidence>
<gene>
    <name evidence="7" type="ORF">WJX81_003473</name>
</gene>
<evidence type="ECO:0000259" key="6">
    <source>
        <dbReference type="PROSITE" id="PS50011"/>
    </source>
</evidence>
<evidence type="ECO:0000256" key="2">
    <source>
        <dbReference type="ARBA" id="ARBA00022679"/>
    </source>
</evidence>
<dbReference type="Gene3D" id="1.10.510.10">
    <property type="entry name" value="Transferase(Phosphotransferase) domain 1"/>
    <property type="match status" value="1"/>
</dbReference>
<dbReference type="PANTHER" id="PTHR24346:SF82">
    <property type="entry name" value="KP78A-RELATED"/>
    <property type="match status" value="1"/>
</dbReference>
<reference evidence="7 8" key="1">
    <citation type="journal article" date="2024" name="Nat. Commun.">
        <title>Phylogenomics reveals the evolutionary origins of lichenization in chlorophyte algae.</title>
        <authorList>
            <person name="Puginier C."/>
            <person name="Libourel C."/>
            <person name="Otte J."/>
            <person name="Skaloud P."/>
            <person name="Haon M."/>
            <person name="Grisel S."/>
            <person name="Petersen M."/>
            <person name="Berrin J.G."/>
            <person name="Delaux P.M."/>
            <person name="Dal Grande F."/>
            <person name="Keller J."/>
        </authorList>
    </citation>
    <scope>NUCLEOTIDE SEQUENCE [LARGE SCALE GENOMIC DNA]</scope>
    <source>
        <strain evidence="7 8">SAG 245.80</strain>
    </source>
</reference>
<name>A0AAW1R3Y7_9CHLO</name>
<dbReference type="Pfam" id="PF00069">
    <property type="entry name" value="Pkinase"/>
    <property type="match status" value="1"/>
</dbReference>
<dbReference type="SUPFAM" id="SSF56112">
    <property type="entry name" value="Protein kinase-like (PK-like)"/>
    <property type="match status" value="1"/>
</dbReference>
<keyword evidence="3" id="KW-0547">Nucleotide-binding</keyword>
<keyword evidence="5" id="KW-0067">ATP-binding</keyword>
<comment type="caution">
    <text evidence="7">The sequence shown here is derived from an EMBL/GenBank/DDBJ whole genome shotgun (WGS) entry which is preliminary data.</text>
</comment>
<dbReference type="SMART" id="SM00220">
    <property type="entry name" value="S_TKc"/>
    <property type="match status" value="1"/>
</dbReference>
<evidence type="ECO:0000256" key="3">
    <source>
        <dbReference type="ARBA" id="ARBA00022741"/>
    </source>
</evidence>
<dbReference type="CDD" id="cd14003">
    <property type="entry name" value="STKc_AMPK-like"/>
    <property type="match status" value="1"/>
</dbReference>
<dbReference type="GO" id="GO:0035556">
    <property type="term" value="P:intracellular signal transduction"/>
    <property type="evidence" value="ECO:0007669"/>
    <property type="project" value="TreeGrafter"/>
</dbReference>
<feature type="domain" description="Protein kinase" evidence="6">
    <location>
        <begin position="1"/>
        <end position="297"/>
    </location>
</feature>
<proteinExistence type="predicted"/>
<dbReference type="GO" id="GO:0005737">
    <property type="term" value="C:cytoplasm"/>
    <property type="evidence" value="ECO:0007669"/>
    <property type="project" value="TreeGrafter"/>
</dbReference>
<keyword evidence="1" id="KW-0723">Serine/threonine-protein kinase</keyword>
<keyword evidence="8" id="KW-1185">Reference proteome</keyword>
<dbReference type="InterPro" id="IPR000719">
    <property type="entry name" value="Prot_kinase_dom"/>
</dbReference>
<dbReference type="GO" id="GO:0004674">
    <property type="term" value="F:protein serine/threonine kinase activity"/>
    <property type="evidence" value="ECO:0007669"/>
    <property type="project" value="UniProtKB-KW"/>
</dbReference>
<dbReference type="InterPro" id="IPR011009">
    <property type="entry name" value="Kinase-like_dom_sf"/>
</dbReference>
<organism evidence="7 8">
    <name type="scientific">Elliptochloris bilobata</name>
    <dbReference type="NCBI Taxonomy" id="381761"/>
    <lineage>
        <taxon>Eukaryota</taxon>
        <taxon>Viridiplantae</taxon>
        <taxon>Chlorophyta</taxon>
        <taxon>core chlorophytes</taxon>
        <taxon>Trebouxiophyceae</taxon>
        <taxon>Trebouxiophyceae incertae sedis</taxon>
        <taxon>Elliptochloris clade</taxon>
        <taxon>Elliptochloris</taxon>
    </lineage>
</organism>
<dbReference type="AlphaFoldDB" id="A0AAW1R3Y7"/>
<keyword evidence="4" id="KW-0418">Kinase</keyword>
<evidence type="ECO:0000313" key="8">
    <source>
        <dbReference type="Proteomes" id="UP001445335"/>
    </source>
</evidence>
<accession>A0AAW1R3Y7</accession>
<dbReference type="PROSITE" id="PS50011">
    <property type="entry name" value="PROTEIN_KINASE_DOM"/>
    <property type="match status" value="1"/>
</dbReference>
<sequence length="350" mass="38721">MERVRPGVASASAPESVDVCGTGCPSAPGCELVTGWTSRRERCVGRAEAASTNEQVAIKFLERGAGVSRGVVREVLNHRLCVAHPNIVQFREIFLTPKHLAIVMEFAAGGDMFEFVIKNKGTGPGEGLPEDVARHFFQELMLALDFCQKLGIANRDIKLENTLLDAAQPLPNVKLCDFGYSKNEFVDSRPKTVSGTPDYIAPEVLLNDQYDGMKADIWSCGVMLYVMLTAVLPFAKRGDDRSNNLVRLQQLFPRIVAADYEQPRRVSEDCRNLLRSMLTPDPVKRITIPEIMQHPWFLTNLAPGNRELNDILVRRGVPPSMQTVDEIESIVAQATTSGGRPAWAADDWLS</sequence>
<evidence type="ECO:0000256" key="1">
    <source>
        <dbReference type="ARBA" id="ARBA00022527"/>
    </source>
</evidence>
<dbReference type="PANTHER" id="PTHR24346">
    <property type="entry name" value="MAP/MICROTUBULE AFFINITY-REGULATING KINASE"/>
    <property type="match status" value="1"/>
</dbReference>
<dbReference type="EMBL" id="JALJOU010000054">
    <property type="protein sequence ID" value="KAK9827972.1"/>
    <property type="molecule type" value="Genomic_DNA"/>
</dbReference>